<keyword evidence="3" id="KW-0547">Nucleotide-binding</keyword>
<dbReference type="SUPFAM" id="SSF53748">
    <property type="entry name" value="Phosphoglycerate kinase"/>
    <property type="match status" value="1"/>
</dbReference>
<protein>
    <recommendedName>
        <fullName evidence="1">phosphoglycerate kinase</fullName>
        <ecNumber evidence="1">2.7.2.3</ecNumber>
    </recommendedName>
</protein>
<keyword evidence="4 6" id="KW-0418">Kinase</keyword>
<dbReference type="GO" id="GO:0005524">
    <property type="term" value="F:ATP binding"/>
    <property type="evidence" value="ECO:0007669"/>
    <property type="project" value="UniProtKB-KW"/>
</dbReference>
<evidence type="ECO:0000256" key="5">
    <source>
        <dbReference type="ARBA" id="ARBA00022840"/>
    </source>
</evidence>
<evidence type="ECO:0000256" key="2">
    <source>
        <dbReference type="ARBA" id="ARBA00022679"/>
    </source>
</evidence>
<reference evidence="6 7" key="1">
    <citation type="submission" date="2020-10" db="EMBL/GenBank/DDBJ databases">
        <title>Connecting structure to function with the recovery of over 1000 high-quality activated sludge metagenome-assembled genomes encoding full-length rRNA genes using long-read sequencing.</title>
        <authorList>
            <person name="Singleton C.M."/>
            <person name="Petriglieri F."/>
            <person name="Kristensen J.M."/>
            <person name="Kirkegaard R.H."/>
            <person name="Michaelsen T.Y."/>
            <person name="Andersen M.H."/>
            <person name="Karst S.M."/>
            <person name="Dueholm M.S."/>
            <person name="Nielsen P.H."/>
            <person name="Albertsen M."/>
        </authorList>
    </citation>
    <scope>NUCLEOTIDE SEQUENCE [LARGE SCALE GENOMIC DNA]</scope>
    <source>
        <strain evidence="6">EsbW_18-Q3-R4-48_BATAC.285</strain>
    </source>
</reference>
<dbReference type="AlphaFoldDB" id="A0A935UIS5"/>
<evidence type="ECO:0000313" key="6">
    <source>
        <dbReference type="EMBL" id="MBK7676898.1"/>
    </source>
</evidence>
<comment type="caution">
    <text evidence="6">The sequence shown here is derived from an EMBL/GenBank/DDBJ whole genome shotgun (WGS) entry which is preliminary data.</text>
</comment>
<dbReference type="InterPro" id="IPR036043">
    <property type="entry name" value="Phosphoglycerate_kinase_sf"/>
</dbReference>
<dbReference type="EC" id="2.7.2.3" evidence="1"/>
<sequence length="61" mass="6554">MKKAKEKGKQILLPVDFVIADKIDASAITGSANDVDGVPDRLGFRPRPESTKIFTAAILKA</sequence>
<dbReference type="GO" id="GO:0004618">
    <property type="term" value="F:phosphoglycerate kinase activity"/>
    <property type="evidence" value="ECO:0007669"/>
    <property type="project" value="UniProtKB-EC"/>
</dbReference>
<evidence type="ECO:0000256" key="3">
    <source>
        <dbReference type="ARBA" id="ARBA00022741"/>
    </source>
</evidence>
<dbReference type="InterPro" id="IPR015824">
    <property type="entry name" value="Phosphoglycerate_kinase_N"/>
</dbReference>
<proteinExistence type="predicted"/>
<name>A0A935UIS5_9PROT</name>
<dbReference type="Gene3D" id="3.40.50.1260">
    <property type="entry name" value="Phosphoglycerate kinase, N-terminal domain"/>
    <property type="match status" value="1"/>
</dbReference>
<gene>
    <name evidence="6" type="primary">pgk</name>
    <name evidence="6" type="ORF">IPJ27_20275</name>
</gene>
<feature type="non-terminal residue" evidence="6">
    <location>
        <position position="61"/>
    </location>
</feature>
<evidence type="ECO:0000256" key="4">
    <source>
        <dbReference type="ARBA" id="ARBA00022777"/>
    </source>
</evidence>
<keyword evidence="2 6" id="KW-0808">Transferase</keyword>
<evidence type="ECO:0000313" key="7">
    <source>
        <dbReference type="Proteomes" id="UP000697998"/>
    </source>
</evidence>
<evidence type="ECO:0000256" key="1">
    <source>
        <dbReference type="ARBA" id="ARBA00013061"/>
    </source>
</evidence>
<dbReference type="GO" id="GO:0006096">
    <property type="term" value="P:glycolytic process"/>
    <property type="evidence" value="ECO:0007669"/>
    <property type="project" value="InterPro"/>
</dbReference>
<organism evidence="6 7">
    <name type="scientific">Candidatus Accumulibacter proximus</name>
    <dbReference type="NCBI Taxonomy" id="2954385"/>
    <lineage>
        <taxon>Bacteria</taxon>
        <taxon>Pseudomonadati</taxon>
        <taxon>Pseudomonadota</taxon>
        <taxon>Betaproteobacteria</taxon>
        <taxon>Candidatus Accumulibacter</taxon>
    </lineage>
</organism>
<dbReference type="Proteomes" id="UP000697998">
    <property type="component" value="Unassembled WGS sequence"/>
</dbReference>
<accession>A0A935UIS5</accession>
<dbReference type="EMBL" id="JADJMH010000029">
    <property type="protein sequence ID" value="MBK7676898.1"/>
    <property type="molecule type" value="Genomic_DNA"/>
</dbReference>
<keyword evidence="5" id="KW-0067">ATP-binding</keyword>